<reference evidence="6" key="2">
    <citation type="submission" date="2021-09" db="EMBL/GenBank/DDBJ databases">
        <authorList>
            <person name="Jia N."/>
            <person name="Wang J."/>
            <person name="Shi W."/>
            <person name="Du L."/>
            <person name="Sun Y."/>
            <person name="Zhan W."/>
            <person name="Jiang J."/>
            <person name="Wang Q."/>
            <person name="Zhang B."/>
            <person name="Ji P."/>
            <person name="Sakyi L.B."/>
            <person name="Cui X."/>
            <person name="Yuan T."/>
            <person name="Jiang B."/>
            <person name="Yang W."/>
            <person name="Lam T.T.-Y."/>
            <person name="Chang Q."/>
            <person name="Ding S."/>
            <person name="Wang X."/>
            <person name="Zhu J."/>
            <person name="Ruan X."/>
            <person name="Zhao L."/>
            <person name="Wei J."/>
            <person name="Que T."/>
            <person name="Du C."/>
            <person name="Cheng J."/>
            <person name="Dai P."/>
            <person name="Han X."/>
            <person name="Huang E."/>
            <person name="Gao Y."/>
            <person name="Liu J."/>
            <person name="Shao H."/>
            <person name="Ye R."/>
            <person name="Li L."/>
            <person name="Wei W."/>
            <person name="Wang X."/>
            <person name="Wang C."/>
            <person name="Huo Q."/>
            <person name="Li W."/>
            <person name="Guo W."/>
            <person name="Chen H."/>
            <person name="Chen S."/>
            <person name="Zhou L."/>
            <person name="Zhou L."/>
            <person name="Ni X."/>
            <person name="Tian J."/>
            <person name="Zhou Y."/>
            <person name="Sheng Y."/>
            <person name="Liu T."/>
            <person name="Pan Y."/>
            <person name="Xia L."/>
            <person name="Li J."/>
            <person name="Zhao F."/>
            <person name="Cao W."/>
        </authorList>
    </citation>
    <scope>NUCLEOTIDE SEQUENCE</scope>
    <source>
        <strain evidence="6">Rmic-2018</strain>
        <tissue evidence="6">Larvae</tissue>
    </source>
</reference>
<protein>
    <recommendedName>
        <fullName evidence="5">SHSP domain-containing protein</fullName>
    </recommendedName>
</protein>
<dbReference type="GO" id="GO:0009408">
    <property type="term" value="P:response to heat"/>
    <property type="evidence" value="ECO:0007669"/>
    <property type="project" value="TreeGrafter"/>
</dbReference>
<dbReference type="GO" id="GO:0042026">
    <property type="term" value="P:protein refolding"/>
    <property type="evidence" value="ECO:0007669"/>
    <property type="project" value="TreeGrafter"/>
</dbReference>
<evidence type="ECO:0000313" key="6">
    <source>
        <dbReference type="EMBL" id="KAH8034749.1"/>
    </source>
</evidence>
<feature type="compositionally biased region" description="Basic and acidic residues" evidence="4">
    <location>
        <begin position="197"/>
        <end position="206"/>
    </location>
</feature>
<keyword evidence="7" id="KW-1185">Reference proteome</keyword>
<comment type="similarity">
    <text evidence="2 3">Belongs to the small heat shock protein (HSP20) family.</text>
</comment>
<dbReference type="GO" id="GO:0051082">
    <property type="term" value="F:unfolded protein binding"/>
    <property type="evidence" value="ECO:0007669"/>
    <property type="project" value="TreeGrafter"/>
</dbReference>
<comment type="caution">
    <text evidence="6">The sequence shown here is derived from an EMBL/GenBank/DDBJ whole genome shotgun (WGS) entry which is preliminary data.</text>
</comment>
<dbReference type="CDD" id="cd06526">
    <property type="entry name" value="metazoan_ACD"/>
    <property type="match status" value="1"/>
</dbReference>
<accession>A0A9J6EKV7</accession>
<dbReference type="Pfam" id="PF00011">
    <property type="entry name" value="HSP20"/>
    <property type="match status" value="1"/>
</dbReference>
<dbReference type="VEuPathDB" id="VectorBase:LOC119181748"/>
<evidence type="ECO:0000259" key="5">
    <source>
        <dbReference type="PROSITE" id="PS01031"/>
    </source>
</evidence>
<dbReference type="InterPro" id="IPR001436">
    <property type="entry name" value="Alpha-crystallin/sHSP_animal"/>
</dbReference>
<dbReference type="PANTHER" id="PTHR45640">
    <property type="entry name" value="HEAT SHOCK PROTEIN HSP-12.2-RELATED"/>
    <property type="match status" value="1"/>
</dbReference>
<dbReference type="GO" id="GO:0005737">
    <property type="term" value="C:cytoplasm"/>
    <property type="evidence" value="ECO:0007669"/>
    <property type="project" value="TreeGrafter"/>
</dbReference>
<dbReference type="GO" id="GO:0005634">
    <property type="term" value="C:nucleus"/>
    <property type="evidence" value="ECO:0007669"/>
    <property type="project" value="TreeGrafter"/>
</dbReference>
<dbReference type="AlphaFoldDB" id="A0A9J6EKV7"/>
<dbReference type="Gene3D" id="2.60.40.790">
    <property type="match status" value="1"/>
</dbReference>
<evidence type="ECO:0000313" key="7">
    <source>
        <dbReference type="Proteomes" id="UP000821866"/>
    </source>
</evidence>
<gene>
    <name evidence="6" type="ORF">HPB51_002163</name>
</gene>
<keyword evidence="1" id="KW-0346">Stress response</keyword>
<feature type="domain" description="SHSP" evidence="5">
    <location>
        <begin position="76"/>
        <end position="186"/>
    </location>
</feature>
<dbReference type="InterPro" id="IPR008978">
    <property type="entry name" value="HSP20-like_chaperone"/>
</dbReference>
<dbReference type="Proteomes" id="UP000821866">
    <property type="component" value="Chromosome 11"/>
</dbReference>
<evidence type="ECO:0000256" key="3">
    <source>
        <dbReference type="RuleBase" id="RU003616"/>
    </source>
</evidence>
<feature type="region of interest" description="Disordered" evidence="4">
    <location>
        <begin position="170"/>
        <end position="215"/>
    </location>
</feature>
<proteinExistence type="inferred from homology"/>
<organism evidence="6 7">
    <name type="scientific">Rhipicephalus microplus</name>
    <name type="common">Cattle tick</name>
    <name type="synonym">Boophilus microplus</name>
    <dbReference type="NCBI Taxonomy" id="6941"/>
    <lineage>
        <taxon>Eukaryota</taxon>
        <taxon>Metazoa</taxon>
        <taxon>Ecdysozoa</taxon>
        <taxon>Arthropoda</taxon>
        <taxon>Chelicerata</taxon>
        <taxon>Arachnida</taxon>
        <taxon>Acari</taxon>
        <taxon>Parasitiformes</taxon>
        <taxon>Ixodida</taxon>
        <taxon>Ixodoidea</taxon>
        <taxon>Ixodidae</taxon>
        <taxon>Rhipicephalinae</taxon>
        <taxon>Rhipicephalus</taxon>
        <taxon>Boophilus</taxon>
    </lineage>
</organism>
<feature type="region of interest" description="Disordered" evidence="4">
    <location>
        <begin position="28"/>
        <end position="50"/>
    </location>
</feature>
<sequence length="215" mass="23209">MTNQSHNGALGFLPAIYRRGELVLSPESPGPSKHLGAFGAASSGEQEEAGIRGPQFKLRLYSWRLTVGCRRKRPLSEEESSRSAVDSTADDDSKFVVNCNVRGYKPEEISVKAIGDCVEVSAKHEEDSEDGSSYVKREFTQRFTLPEGVKAETVTCALSSSGVLAIEAPKPEVPSKKPRMIPITVESSKPIEAASEANKKAEKQEEGAPEAALES</sequence>
<evidence type="ECO:0000256" key="1">
    <source>
        <dbReference type="ARBA" id="ARBA00023016"/>
    </source>
</evidence>
<dbReference type="PANTHER" id="PTHR45640:SF13">
    <property type="entry name" value="HEAT SHOCK PROTEIN 22-RELATED"/>
    <property type="match status" value="1"/>
</dbReference>
<dbReference type="SUPFAM" id="SSF49764">
    <property type="entry name" value="HSP20-like chaperones"/>
    <property type="match status" value="1"/>
</dbReference>
<dbReference type="PRINTS" id="PR00299">
    <property type="entry name" value="ACRYSTALLIN"/>
</dbReference>
<reference evidence="6" key="1">
    <citation type="journal article" date="2020" name="Cell">
        <title>Large-Scale Comparative Analyses of Tick Genomes Elucidate Their Genetic Diversity and Vector Capacities.</title>
        <authorList>
            <consortium name="Tick Genome and Microbiome Consortium (TIGMIC)"/>
            <person name="Jia N."/>
            <person name="Wang J."/>
            <person name="Shi W."/>
            <person name="Du L."/>
            <person name="Sun Y."/>
            <person name="Zhan W."/>
            <person name="Jiang J.F."/>
            <person name="Wang Q."/>
            <person name="Zhang B."/>
            <person name="Ji P."/>
            <person name="Bell-Sakyi L."/>
            <person name="Cui X.M."/>
            <person name="Yuan T.T."/>
            <person name="Jiang B.G."/>
            <person name="Yang W.F."/>
            <person name="Lam T.T."/>
            <person name="Chang Q.C."/>
            <person name="Ding S.J."/>
            <person name="Wang X.J."/>
            <person name="Zhu J.G."/>
            <person name="Ruan X.D."/>
            <person name="Zhao L."/>
            <person name="Wei J.T."/>
            <person name="Ye R.Z."/>
            <person name="Que T.C."/>
            <person name="Du C.H."/>
            <person name="Zhou Y.H."/>
            <person name="Cheng J.X."/>
            <person name="Dai P.F."/>
            <person name="Guo W.B."/>
            <person name="Han X.H."/>
            <person name="Huang E.J."/>
            <person name="Li L.F."/>
            <person name="Wei W."/>
            <person name="Gao Y.C."/>
            <person name="Liu J.Z."/>
            <person name="Shao H.Z."/>
            <person name="Wang X."/>
            <person name="Wang C.C."/>
            <person name="Yang T.C."/>
            <person name="Huo Q.B."/>
            <person name="Li W."/>
            <person name="Chen H.Y."/>
            <person name="Chen S.E."/>
            <person name="Zhou L.G."/>
            <person name="Ni X.B."/>
            <person name="Tian J.H."/>
            <person name="Sheng Y."/>
            <person name="Liu T."/>
            <person name="Pan Y.S."/>
            <person name="Xia L.Y."/>
            <person name="Li J."/>
            <person name="Zhao F."/>
            <person name="Cao W.C."/>
        </authorList>
    </citation>
    <scope>NUCLEOTIDE SEQUENCE</scope>
    <source>
        <strain evidence="6">Rmic-2018</strain>
    </source>
</reference>
<dbReference type="EMBL" id="JABSTU010000003">
    <property type="protein sequence ID" value="KAH8034749.1"/>
    <property type="molecule type" value="Genomic_DNA"/>
</dbReference>
<dbReference type="InterPro" id="IPR002068">
    <property type="entry name" value="A-crystallin/Hsp20_dom"/>
</dbReference>
<dbReference type="PROSITE" id="PS01031">
    <property type="entry name" value="SHSP"/>
    <property type="match status" value="1"/>
</dbReference>
<evidence type="ECO:0000256" key="2">
    <source>
        <dbReference type="PROSITE-ProRule" id="PRU00285"/>
    </source>
</evidence>
<name>A0A9J6EKV7_RHIMP</name>
<evidence type="ECO:0000256" key="4">
    <source>
        <dbReference type="SAM" id="MobiDB-lite"/>
    </source>
</evidence>